<keyword evidence="4" id="KW-1185">Reference proteome</keyword>
<feature type="domain" description="Fibronectin type-III" evidence="2">
    <location>
        <begin position="1"/>
        <end position="45"/>
    </location>
</feature>
<reference evidence="3 4" key="1">
    <citation type="journal article" date="2023" name="Mol. Biol. Evol.">
        <title>Genomics of Secondarily Temperate Adaptation in the Only Non-Antarctic Icefish.</title>
        <authorList>
            <person name="Rivera-Colon A.G."/>
            <person name="Rayamajhi N."/>
            <person name="Minhas B.F."/>
            <person name="Madrigal G."/>
            <person name="Bilyk K.T."/>
            <person name="Yoon V."/>
            <person name="Hune M."/>
            <person name="Gregory S."/>
            <person name="Cheng C.H.C."/>
            <person name="Catchen J.M."/>
        </authorList>
    </citation>
    <scope>NUCLEOTIDE SEQUENCE [LARGE SCALE GENOMIC DNA]</scope>
    <source>
        <tissue evidence="3">White muscle</tissue>
    </source>
</reference>
<evidence type="ECO:0000259" key="2">
    <source>
        <dbReference type="PROSITE" id="PS50853"/>
    </source>
</evidence>
<keyword evidence="1" id="KW-0677">Repeat</keyword>
<dbReference type="InterPro" id="IPR013783">
    <property type="entry name" value="Ig-like_fold"/>
</dbReference>
<dbReference type="PRINTS" id="PR00014">
    <property type="entry name" value="FNTYPEIII"/>
</dbReference>
<dbReference type="CDD" id="cd00063">
    <property type="entry name" value="FN3"/>
    <property type="match status" value="1"/>
</dbReference>
<dbReference type="EMBL" id="JAURVH010000426">
    <property type="protein sequence ID" value="KAK5936164.1"/>
    <property type="molecule type" value="Genomic_DNA"/>
</dbReference>
<accession>A0AAN8EC46</accession>
<evidence type="ECO:0000313" key="3">
    <source>
        <dbReference type="EMBL" id="KAK5936164.1"/>
    </source>
</evidence>
<dbReference type="AlphaFoldDB" id="A0AAN8EC46"/>
<dbReference type="SMART" id="SM00060">
    <property type="entry name" value="FN3"/>
    <property type="match status" value="1"/>
</dbReference>
<proteinExistence type="predicted"/>
<organism evidence="3 4">
    <name type="scientific">Champsocephalus gunnari</name>
    <name type="common">Mackerel icefish</name>
    <dbReference type="NCBI Taxonomy" id="52237"/>
    <lineage>
        <taxon>Eukaryota</taxon>
        <taxon>Metazoa</taxon>
        <taxon>Chordata</taxon>
        <taxon>Craniata</taxon>
        <taxon>Vertebrata</taxon>
        <taxon>Euteleostomi</taxon>
        <taxon>Actinopterygii</taxon>
        <taxon>Neopterygii</taxon>
        <taxon>Teleostei</taxon>
        <taxon>Neoteleostei</taxon>
        <taxon>Acanthomorphata</taxon>
        <taxon>Eupercaria</taxon>
        <taxon>Perciformes</taxon>
        <taxon>Notothenioidei</taxon>
        <taxon>Channichthyidae</taxon>
        <taxon>Champsocephalus</taxon>
    </lineage>
</organism>
<dbReference type="Proteomes" id="UP001331515">
    <property type="component" value="Unassembled WGS sequence"/>
</dbReference>
<dbReference type="Pfam" id="PF00041">
    <property type="entry name" value="fn3"/>
    <property type="match status" value="1"/>
</dbReference>
<dbReference type="Gene3D" id="2.60.40.10">
    <property type="entry name" value="Immunoglobulins"/>
    <property type="match status" value="2"/>
</dbReference>
<dbReference type="PROSITE" id="PS50853">
    <property type="entry name" value="FN3"/>
    <property type="match status" value="2"/>
</dbReference>
<sequence length="197" mass="21626">MDVKTPQAELTNLYPYCDYETRVCAYNVMGDGYDTDMVPCQTLEDVPGEPGRLAFNVISPTVTQVSWGEPAETNGNITAYEVIYTPIGEDTKPEGAAKKIKIDNPKKRMLLIENLQRAQTYQYKVRAMNSMGWGPFRDATINLASQPARPLSIPIIPDIPIIDAEAGDEYDSYLMYSSEVMKSPAGSKTPSVSGDGG</sequence>
<dbReference type="InterPro" id="IPR003961">
    <property type="entry name" value="FN3_dom"/>
</dbReference>
<gene>
    <name evidence="3" type="ORF">CgunFtcFv8_027739</name>
</gene>
<dbReference type="SUPFAM" id="SSF49265">
    <property type="entry name" value="Fibronectin type III"/>
    <property type="match status" value="1"/>
</dbReference>
<comment type="caution">
    <text evidence="3">The sequence shown here is derived from an EMBL/GenBank/DDBJ whole genome shotgun (WGS) entry which is preliminary data.</text>
</comment>
<protein>
    <recommendedName>
        <fullName evidence="2">Fibronectin type-III domain-containing protein</fullName>
    </recommendedName>
</protein>
<name>A0AAN8EC46_CHAGU</name>
<dbReference type="InterPro" id="IPR036116">
    <property type="entry name" value="FN3_sf"/>
</dbReference>
<dbReference type="PANTHER" id="PTHR13817:SF73">
    <property type="entry name" value="FIBRONECTIN TYPE-III DOMAIN-CONTAINING PROTEIN"/>
    <property type="match status" value="1"/>
</dbReference>
<dbReference type="PANTHER" id="PTHR13817">
    <property type="entry name" value="TITIN"/>
    <property type="match status" value="1"/>
</dbReference>
<dbReference type="InterPro" id="IPR050964">
    <property type="entry name" value="Striated_Muscle_Regulatory"/>
</dbReference>
<evidence type="ECO:0000313" key="4">
    <source>
        <dbReference type="Proteomes" id="UP001331515"/>
    </source>
</evidence>
<evidence type="ECO:0000256" key="1">
    <source>
        <dbReference type="ARBA" id="ARBA00022737"/>
    </source>
</evidence>
<feature type="domain" description="Fibronectin type-III" evidence="2">
    <location>
        <begin position="49"/>
        <end position="148"/>
    </location>
</feature>